<keyword evidence="3 6" id="KW-0812">Transmembrane</keyword>
<dbReference type="PANTHER" id="PTHR42920:SF11">
    <property type="entry name" value="INNER MEMBRANE PROTEIN YTFF"/>
    <property type="match status" value="1"/>
</dbReference>
<evidence type="ECO:0000256" key="5">
    <source>
        <dbReference type="ARBA" id="ARBA00023136"/>
    </source>
</evidence>
<evidence type="ECO:0000256" key="4">
    <source>
        <dbReference type="ARBA" id="ARBA00022989"/>
    </source>
</evidence>
<feature type="transmembrane region" description="Helical" evidence="6">
    <location>
        <begin position="78"/>
        <end position="100"/>
    </location>
</feature>
<evidence type="ECO:0000313" key="8">
    <source>
        <dbReference type="EMBL" id="GCL63102.1"/>
    </source>
</evidence>
<proteinExistence type="predicted"/>
<reference evidence="9" key="1">
    <citation type="submission" date="2019-03" db="EMBL/GenBank/DDBJ databases">
        <title>Aquabacterium pictum sp.nov., the first bacteriochlorophyll a-containing freshwater bacterium in the genus Aquabacterium of the class Betaproteobacteria.</title>
        <authorList>
            <person name="Hirose S."/>
            <person name="Tank M."/>
            <person name="Hara E."/>
            <person name="Tamaki H."/>
            <person name="Takaichi S."/>
            <person name="Haruta S."/>
            <person name="Hanada S."/>
        </authorList>
    </citation>
    <scope>NUCLEOTIDE SEQUENCE [LARGE SCALE GENOMIC DNA]</scope>
    <source>
        <strain evidence="9">W35</strain>
    </source>
</reference>
<dbReference type="SUPFAM" id="SSF103481">
    <property type="entry name" value="Multidrug resistance efflux transporter EmrE"/>
    <property type="match status" value="2"/>
</dbReference>
<name>A0A480ASP6_9BURK</name>
<keyword evidence="4 6" id="KW-1133">Transmembrane helix</keyword>
<protein>
    <submittedName>
        <fullName evidence="8">Membrane protein</fullName>
    </submittedName>
</protein>
<evidence type="ECO:0000256" key="3">
    <source>
        <dbReference type="ARBA" id="ARBA00022692"/>
    </source>
</evidence>
<feature type="transmembrane region" description="Helical" evidence="6">
    <location>
        <begin position="106"/>
        <end position="127"/>
    </location>
</feature>
<feature type="domain" description="EamA" evidence="7">
    <location>
        <begin position="18"/>
        <end position="150"/>
    </location>
</feature>
<evidence type="ECO:0000256" key="2">
    <source>
        <dbReference type="ARBA" id="ARBA00022475"/>
    </source>
</evidence>
<dbReference type="Pfam" id="PF00892">
    <property type="entry name" value="EamA"/>
    <property type="match status" value="2"/>
</dbReference>
<dbReference type="InterPro" id="IPR051258">
    <property type="entry name" value="Diverse_Substrate_Transporter"/>
</dbReference>
<keyword evidence="2" id="KW-1003">Cell membrane</keyword>
<keyword evidence="5 6" id="KW-0472">Membrane</keyword>
<feature type="transmembrane region" description="Helical" evidence="6">
    <location>
        <begin position="134"/>
        <end position="151"/>
    </location>
</feature>
<dbReference type="EMBL" id="BJCL01000004">
    <property type="protein sequence ID" value="GCL63102.1"/>
    <property type="molecule type" value="Genomic_DNA"/>
</dbReference>
<feature type="domain" description="EamA" evidence="7">
    <location>
        <begin position="165"/>
        <end position="301"/>
    </location>
</feature>
<evidence type="ECO:0000313" key="9">
    <source>
        <dbReference type="Proteomes" id="UP000301751"/>
    </source>
</evidence>
<feature type="transmembrane region" description="Helical" evidence="6">
    <location>
        <begin position="283"/>
        <end position="301"/>
    </location>
</feature>
<dbReference type="InterPro" id="IPR037185">
    <property type="entry name" value="EmrE-like"/>
</dbReference>
<comment type="caution">
    <text evidence="8">The sequence shown here is derived from an EMBL/GenBank/DDBJ whole genome shotgun (WGS) entry which is preliminary data.</text>
</comment>
<dbReference type="Proteomes" id="UP000301751">
    <property type="component" value="Unassembled WGS sequence"/>
</dbReference>
<keyword evidence="9" id="KW-1185">Reference proteome</keyword>
<feature type="transmembrane region" description="Helical" evidence="6">
    <location>
        <begin position="224"/>
        <end position="244"/>
    </location>
</feature>
<feature type="transmembrane region" description="Helical" evidence="6">
    <location>
        <begin position="196"/>
        <end position="218"/>
    </location>
</feature>
<dbReference type="InterPro" id="IPR000620">
    <property type="entry name" value="EamA_dom"/>
</dbReference>
<feature type="transmembrane region" description="Helical" evidence="6">
    <location>
        <begin position="163"/>
        <end position="184"/>
    </location>
</feature>
<sequence length="305" mass="32357">MNTPADLAALRRQRFARILLWLVPLAWSSNYLIARAASGVISPHVLALGRWSLAFALMLPLAWAGLRRAGRPWLAAEWKQLLVLGGLGMWICGAFVYIGGQTTSSANIALIYAATPVAIAVVGAVLLGERMASSQVAGVALALAGVLFVIAKGDLRNLLAVRFTIGDGWVLAAGVSWVAYSVLLRLWPSRLGTAERLVAITAGGILVLLPFTALELALVTPPPFSWPALGLVVAAAVLPGMLAYQAYSFMLRELGAGPTALVLYLGPVYAAFTAWLLLGERPAWYHAAGAALILPSIWLATRRQA</sequence>
<feature type="transmembrane region" description="Helical" evidence="6">
    <location>
        <begin position="256"/>
        <end position="277"/>
    </location>
</feature>
<dbReference type="GO" id="GO:0005886">
    <property type="term" value="C:plasma membrane"/>
    <property type="evidence" value="ECO:0007669"/>
    <property type="project" value="UniProtKB-SubCell"/>
</dbReference>
<accession>A0A480ASP6</accession>
<evidence type="ECO:0000256" key="1">
    <source>
        <dbReference type="ARBA" id="ARBA00004651"/>
    </source>
</evidence>
<evidence type="ECO:0000259" key="7">
    <source>
        <dbReference type="Pfam" id="PF00892"/>
    </source>
</evidence>
<gene>
    <name evidence="8" type="ORF">AQPW35_21830</name>
</gene>
<dbReference type="PANTHER" id="PTHR42920">
    <property type="entry name" value="OS03G0707200 PROTEIN-RELATED"/>
    <property type="match status" value="1"/>
</dbReference>
<dbReference type="AlphaFoldDB" id="A0A480ASP6"/>
<evidence type="ECO:0000256" key="6">
    <source>
        <dbReference type="SAM" id="Phobius"/>
    </source>
</evidence>
<dbReference type="RefSeq" id="WP_137732843.1">
    <property type="nucleotide sequence ID" value="NZ_BJCL01000004.1"/>
</dbReference>
<comment type="subcellular location">
    <subcellularLocation>
        <location evidence="1">Cell membrane</location>
        <topology evidence="1">Multi-pass membrane protein</topology>
    </subcellularLocation>
</comment>
<dbReference type="OrthoDB" id="4167046at2"/>
<feature type="transmembrane region" description="Helical" evidence="6">
    <location>
        <begin position="45"/>
        <end position="66"/>
    </location>
</feature>
<feature type="transmembrane region" description="Helical" evidence="6">
    <location>
        <begin position="15"/>
        <end position="33"/>
    </location>
</feature>
<organism evidence="8 9">
    <name type="scientific">Pseudaquabacterium pictum</name>
    <dbReference type="NCBI Taxonomy" id="2315236"/>
    <lineage>
        <taxon>Bacteria</taxon>
        <taxon>Pseudomonadati</taxon>
        <taxon>Pseudomonadota</taxon>
        <taxon>Betaproteobacteria</taxon>
        <taxon>Burkholderiales</taxon>
        <taxon>Sphaerotilaceae</taxon>
        <taxon>Pseudaquabacterium</taxon>
    </lineage>
</organism>